<evidence type="ECO:0000259" key="10">
    <source>
        <dbReference type="PROSITE" id="PS51272"/>
    </source>
</evidence>
<keyword evidence="12" id="KW-1185">Reference proteome</keyword>
<dbReference type="InterPro" id="IPR010435">
    <property type="entry name" value="C5a/SBT2-like_Fn3"/>
</dbReference>
<dbReference type="InterPro" id="IPR034216">
    <property type="entry name" value="C5a_Peptidase"/>
</dbReference>
<protein>
    <recommendedName>
        <fullName evidence="10">SLH domain-containing protein</fullName>
    </recommendedName>
</protein>
<dbReference type="GO" id="GO:0006508">
    <property type="term" value="P:proteolysis"/>
    <property type="evidence" value="ECO:0007669"/>
    <property type="project" value="UniProtKB-KW"/>
</dbReference>
<dbReference type="eggNOG" id="COG1404">
    <property type="taxonomic scope" value="Bacteria"/>
</dbReference>
<dbReference type="PANTHER" id="PTHR43806">
    <property type="entry name" value="PEPTIDASE S8"/>
    <property type="match status" value="1"/>
</dbReference>
<dbReference type="InterPro" id="IPR000209">
    <property type="entry name" value="Peptidase_S8/S53_dom"/>
</dbReference>
<evidence type="ECO:0000313" key="11">
    <source>
        <dbReference type="EMBL" id="EFR32583.1"/>
    </source>
</evidence>
<proteinExistence type="inferred from homology"/>
<feature type="active site" description="Charge relay system" evidence="6 7">
    <location>
        <position position="625"/>
    </location>
</feature>
<dbReference type="Gene3D" id="3.50.30.30">
    <property type="match status" value="1"/>
</dbReference>
<feature type="signal peptide" evidence="9">
    <location>
        <begin position="1"/>
        <end position="27"/>
    </location>
</feature>
<evidence type="ECO:0000256" key="4">
    <source>
        <dbReference type="ARBA" id="ARBA00022801"/>
    </source>
</evidence>
<keyword evidence="5 7" id="KW-0720">Serine protease</keyword>
<dbReference type="InterPro" id="IPR036852">
    <property type="entry name" value="Peptidase_S8/S53_dom_sf"/>
</dbReference>
<feature type="active site" description="Charge relay system" evidence="6 7">
    <location>
        <position position="184"/>
    </location>
</feature>
<dbReference type="PROSITE" id="PS51892">
    <property type="entry name" value="SUBTILASE"/>
    <property type="match status" value="1"/>
</dbReference>
<evidence type="ECO:0000256" key="8">
    <source>
        <dbReference type="SAM" id="MobiDB-lite"/>
    </source>
</evidence>
<dbReference type="PROSITE" id="PS51272">
    <property type="entry name" value="SLH"/>
    <property type="match status" value="3"/>
</dbReference>
<gene>
    <name evidence="11" type="ORF">HMPREF9286_0255</name>
</gene>
<feature type="compositionally biased region" description="Low complexity" evidence="8">
    <location>
        <begin position="2014"/>
        <end position="2025"/>
    </location>
</feature>
<name>E4L021_9FIRM</name>
<dbReference type="InterPro" id="IPR015500">
    <property type="entry name" value="Peptidase_S8_subtilisin-rel"/>
</dbReference>
<feature type="region of interest" description="Disordered" evidence="8">
    <location>
        <begin position="1932"/>
        <end position="2061"/>
    </location>
</feature>
<dbReference type="EMBL" id="AENP01000025">
    <property type="protein sequence ID" value="EFR32583.1"/>
    <property type="molecule type" value="Genomic_DNA"/>
</dbReference>
<keyword evidence="3 9" id="KW-0732">Signal</keyword>
<dbReference type="Pfam" id="PF06280">
    <property type="entry name" value="fn3_5"/>
    <property type="match status" value="1"/>
</dbReference>
<dbReference type="InterPro" id="IPR001119">
    <property type="entry name" value="SLH_dom"/>
</dbReference>
<evidence type="ECO:0000256" key="5">
    <source>
        <dbReference type="ARBA" id="ARBA00022825"/>
    </source>
</evidence>
<dbReference type="GO" id="GO:0016020">
    <property type="term" value="C:membrane"/>
    <property type="evidence" value="ECO:0007669"/>
    <property type="project" value="InterPro"/>
</dbReference>
<dbReference type="Pfam" id="PF00395">
    <property type="entry name" value="SLH"/>
    <property type="match status" value="3"/>
</dbReference>
<dbReference type="CDD" id="cd07475">
    <property type="entry name" value="Peptidases_S8_C5a_Peptidase"/>
    <property type="match status" value="1"/>
</dbReference>
<evidence type="ECO:0000256" key="1">
    <source>
        <dbReference type="ARBA" id="ARBA00011073"/>
    </source>
</evidence>
<organism evidence="11 12">
    <name type="scientific">Peptoniphilus harei ACS-146-V-Sch2b</name>
    <dbReference type="NCBI Taxonomy" id="908338"/>
    <lineage>
        <taxon>Bacteria</taxon>
        <taxon>Bacillati</taxon>
        <taxon>Bacillota</taxon>
        <taxon>Tissierellia</taxon>
        <taxon>Tissierellales</taxon>
        <taxon>Peptoniphilaceae</taxon>
        <taxon>Peptoniphilus</taxon>
    </lineage>
</organism>
<accession>E4L021</accession>
<keyword evidence="4 7" id="KW-0378">Hydrolase</keyword>
<dbReference type="GO" id="GO:0004252">
    <property type="term" value="F:serine-type endopeptidase activity"/>
    <property type="evidence" value="ECO:0007669"/>
    <property type="project" value="UniProtKB-UniRule"/>
</dbReference>
<feature type="chain" id="PRO_5003185188" description="SLH domain-containing protein" evidence="9">
    <location>
        <begin position="28"/>
        <end position="2237"/>
    </location>
</feature>
<evidence type="ECO:0000256" key="2">
    <source>
        <dbReference type="ARBA" id="ARBA00022670"/>
    </source>
</evidence>
<dbReference type="Gene3D" id="2.60.40.1710">
    <property type="entry name" value="Subtilisin-like superfamily"/>
    <property type="match status" value="1"/>
</dbReference>
<feature type="domain" description="SLH" evidence="10">
    <location>
        <begin position="2122"/>
        <end position="2181"/>
    </location>
</feature>
<feature type="domain" description="SLH" evidence="10">
    <location>
        <begin position="2184"/>
        <end position="2237"/>
    </location>
</feature>
<evidence type="ECO:0000256" key="9">
    <source>
        <dbReference type="SAM" id="SignalP"/>
    </source>
</evidence>
<dbReference type="PANTHER" id="PTHR43806:SF11">
    <property type="entry name" value="CEREVISIN-RELATED"/>
    <property type="match status" value="1"/>
</dbReference>
<feature type="compositionally biased region" description="Basic and acidic residues" evidence="8">
    <location>
        <begin position="1249"/>
        <end position="1269"/>
    </location>
</feature>
<evidence type="ECO:0000313" key="12">
    <source>
        <dbReference type="Proteomes" id="UP000003705"/>
    </source>
</evidence>
<feature type="region of interest" description="Disordered" evidence="8">
    <location>
        <begin position="1899"/>
        <end position="1920"/>
    </location>
</feature>
<evidence type="ECO:0000256" key="6">
    <source>
        <dbReference type="PIRSR" id="PIRSR615500-1"/>
    </source>
</evidence>
<feature type="domain" description="SLH" evidence="10">
    <location>
        <begin position="2056"/>
        <end position="2120"/>
    </location>
</feature>
<keyword evidence="2 7" id="KW-0645">Protease</keyword>
<reference evidence="11 12" key="1">
    <citation type="submission" date="2010-10" db="EMBL/GenBank/DDBJ databases">
        <authorList>
            <person name="Durkin A.S."/>
            <person name="Madupu R."/>
            <person name="Torralba M."/>
            <person name="Gillis M."/>
            <person name="Methe B."/>
            <person name="Sutton G."/>
            <person name="Nelson K.E."/>
        </authorList>
    </citation>
    <scope>NUCLEOTIDE SEQUENCE [LARGE SCALE GENOMIC DNA]</scope>
    <source>
        <strain evidence="11 12">ACS-146-V-Sch2b</strain>
    </source>
</reference>
<dbReference type="InterPro" id="IPR022398">
    <property type="entry name" value="Peptidase_S8_His-AS"/>
</dbReference>
<feature type="region of interest" description="Disordered" evidence="8">
    <location>
        <begin position="1249"/>
        <end position="1271"/>
    </location>
</feature>
<dbReference type="InterPro" id="IPR023828">
    <property type="entry name" value="Peptidase_S8_Ser-AS"/>
</dbReference>
<dbReference type="RefSeq" id="WP_005957450.1">
    <property type="nucleotide sequence ID" value="NZ_AENP01000025.1"/>
</dbReference>
<feature type="region of interest" description="Disordered" evidence="8">
    <location>
        <begin position="886"/>
        <end position="908"/>
    </location>
</feature>
<feature type="active site" description="Charge relay system" evidence="6 7">
    <location>
        <position position="251"/>
    </location>
</feature>
<dbReference type="Pfam" id="PF00082">
    <property type="entry name" value="Peptidase_S8"/>
    <property type="match status" value="1"/>
</dbReference>
<dbReference type="Proteomes" id="UP000003705">
    <property type="component" value="Unassembled WGS sequence"/>
</dbReference>
<dbReference type="OrthoDB" id="9798386at2"/>
<dbReference type="PROSITE" id="PS00138">
    <property type="entry name" value="SUBTILASE_SER"/>
    <property type="match status" value="1"/>
</dbReference>
<dbReference type="InterPro" id="IPR050131">
    <property type="entry name" value="Peptidase_S8_subtilisin-like"/>
</dbReference>
<dbReference type="SUPFAM" id="SSF52743">
    <property type="entry name" value="Subtilisin-like"/>
    <property type="match status" value="1"/>
</dbReference>
<comment type="caution">
    <text evidence="11">The sequence shown here is derived from an EMBL/GenBank/DDBJ whole genome shotgun (WGS) entry which is preliminary data.</text>
</comment>
<dbReference type="PRINTS" id="PR00723">
    <property type="entry name" value="SUBTILISIN"/>
</dbReference>
<evidence type="ECO:0000256" key="3">
    <source>
        <dbReference type="ARBA" id="ARBA00022729"/>
    </source>
</evidence>
<comment type="similarity">
    <text evidence="1 7">Belongs to the peptidase S8 family.</text>
</comment>
<feature type="compositionally biased region" description="Basic and acidic residues" evidence="8">
    <location>
        <begin position="1933"/>
        <end position="2013"/>
    </location>
</feature>
<sequence length="2237" mass="252223">MNKNLKRYSSLGLSLIFVMSSFNGVFAEGNNINKPLSETEKIVRSQKEMNLKKSKILEEFEKDETCLKVKREKVVYFVEFDDKANKDQVIQSLKEIKDVKVLYEYNILFQAVSVEAYPEELDKLKSIKGVKDVERAGKLVPLMENARKLVGVDRASDYLKSLNAINANLGKNYDGRGMIIANIDTGMDASHKAMRIDDDAKNSLKLKKNDLKGSDKEFWLSDKVPHSFNYLNGGKITTEKYDDGSDYHDPHGMHIAGILAANDKDEDIKAHKGIRGIAPNAQLFSYKMYSDASDGFAGDETMFHAFEDCIKHDVDVISVSSGFTGTGLAGEKYWQAIRSLRKAGIPICVATGNYATSSSSSSWDRYANNALKMTDTGNVTRTAAHEDAIAVASSRNTKIEYEGVNIGGKDFRYSQIGAFFDKGTFKQDKYKFIYLGQCQDEDIAGKDLKDKIVVMDRIYTKDLKYSFKKVFDKGARGVVVVNTVSYYNRDDWENIPAMGYEEDENTRVPVFSVSGMDGKLIWDMICGRTPDEKEDFKSKNTDYRIDMEKYNSKKPKVGEEKELSIKFLDHKIAWEDTNVPAGSTSWGPRIDLMLKPDVSAPGKNIYSTLNKINGVDTYQYMSGTSMATPVVSASTVLIRPRVKELVKEPVIKARGIDITSLTKIMLQNTSRPMIDPTTDDGKGNYLFASPRQQGSGLINVERALKNNLIVSYKVEDSLGEMNSYGAVSLKEIKSDKKDFTINIDNPSDRDITVKVSSSKVTTDGEVNKKKLDEQYKDEKSKDGIQNIAEIHPTEVKGASISFAQDEITIPARGSFNLGATLNVGEAKDKDKFVEAFINFESKEEKENVKDPQPSLSMPVMGFAGDWNKEPIVDKWAWEEGSRSKGIVGYDDEGNPKIPGTLNKGRGGEHGIDLFKPAGVIQNRETENKTLDQDPELFAFNNSQDFTMSSTGDSKIISKNEIDRGLTPSPLILRSASDCKISIVNTNDEKKNQKDLKVITVDHFIKGILNSKRSDAKGIKSSKLKVYGDLRWDGLIYNPHAEDKTDPNYVEGKFDPIAEGQYYYKFQYRLSPKYPYQVSYIPVKIDRTPPQIISLNAENPDEMILKVKDTYHVQNDHSKTLFQRDQEKTPAEFNEVNNKVWFAGAAFVDEYGEIQENLKVVNTGKVDKYGSFEIDEEGNSVYKILGANKNLPGKTLEVAALDGASNFTNLYRVKFDKEVKDGKLAYYLEDDKNTKLGEIDASKLKNVEVKDDKEDKNEKELEKNNRENISEKPLVGLDDNSYVKPLSEEDTKRIIKPREEKVVNQFTGLESTDYDYGDINSVDDYGTPRKYSNGDPMEFKDKDLAALKAMGYVGKIVPDERGGFDLSGYVKNVSPDAKIYFRSTRMAKTTDKREELKKVPGSYDVKTHSFKFNLWGNKDDVDNNKGIDYKGDIELYVVDGNERSESIFLRMPKEINDSVEKKQKAKLLTSQKSIIELGKAELGGELKEKKDENGKTYYEVKDELKISKGYGVRIISRNPGKTGLDANYRKDFINNDEDVMPIDANIKGLDGFNVVRYEIYKLDDSGKLKEDNLVEEMGKCLYIDRDGVQLDMDQDTFNPYSDGEKGELYVRKSPHTLRGRIGDKGGFNWHLRINESMVDQYLIYGDLKSDNSKDFEVTFDVRDNDVMDWSAKDYKLNGPQKGILSQYRIYLDSVKPDIKLSNDGISGNDILLKAKDKTYYLNISDKRDGDKAGRIESSKIYVNGREFNPNESLEAYAKDGKVEVKVSASDYAKNTSVKIYSIDLNSDTITDVENKDIKVKVNGIESHVKEGEDFVLPEFTGPEEKGKKFIGWNVRGVNQKPGHIFISQEDIEITPNFEEVRQTTHMVEFEANGGSGRIEGINVGDKKEIILPENTFTSPEGKVFDGWIVSGNKDKKKPGDKIEVASGITITASWKDEDKKGPQEDNKPSNETRPSDNKPSNETRPSDNKPSNETRPSDNKPSNETRPSDNKPSNETRPSDNKPSNETRPSDNKPSDSSSESGNNWNTGILRRRSHENTSKVVTGSNDKNKSRSILASYNSNPSSIENHWAKKAIMYAVDKNYFKDIADLNNFMPDKSLTRAEFVTILGRLANIDESKYKDKVFNDINANKYYSPYIDWAYKNKIASGFGDGRFMPDKELSREEMCAFLSRFNKVHKMNNEEENINISFKDEKNISNWSKESVKEMVRLGLIKGMDDGNFMPKEKLTRAQIAQVVFGIK</sequence>
<dbReference type="PROSITE" id="PS00137">
    <property type="entry name" value="SUBTILASE_HIS"/>
    <property type="match status" value="1"/>
</dbReference>
<feature type="compositionally biased region" description="Polar residues" evidence="8">
    <location>
        <begin position="2038"/>
        <end position="2061"/>
    </location>
</feature>
<dbReference type="Gene3D" id="3.40.50.200">
    <property type="entry name" value="Peptidase S8/S53 domain"/>
    <property type="match status" value="1"/>
</dbReference>
<evidence type="ECO:0000256" key="7">
    <source>
        <dbReference type="PROSITE-ProRule" id="PRU01240"/>
    </source>
</evidence>